<gene>
    <name evidence="2" type="ORF">J2X01_002417</name>
</gene>
<accession>A0ABU1UD49</accession>
<evidence type="ECO:0000313" key="2">
    <source>
        <dbReference type="EMBL" id="MDR7083124.1"/>
    </source>
</evidence>
<reference evidence="2 3" key="1">
    <citation type="submission" date="2023-07" db="EMBL/GenBank/DDBJ databases">
        <title>Sorghum-associated microbial communities from plants grown in Nebraska, USA.</title>
        <authorList>
            <person name="Schachtman D."/>
        </authorList>
    </citation>
    <scope>NUCLEOTIDE SEQUENCE [LARGE SCALE GENOMIC DNA]</scope>
    <source>
        <strain evidence="2 3">BE167</strain>
    </source>
</reference>
<name>A0ABU1UD49_9MICC</name>
<proteinExistence type="predicted"/>
<comment type="caution">
    <text evidence="2">The sequence shown here is derived from an EMBL/GenBank/DDBJ whole genome shotgun (WGS) entry which is preliminary data.</text>
</comment>
<feature type="compositionally biased region" description="Basic residues" evidence="1">
    <location>
        <begin position="71"/>
        <end position="91"/>
    </location>
</feature>
<evidence type="ECO:0000256" key="1">
    <source>
        <dbReference type="SAM" id="MobiDB-lite"/>
    </source>
</evidence>
<feature type="region of interest" description="Disordered" evidence="1">
    <location>
        <begin position="1"/>
        <end position="91"/>
    </location>
</feature>
<feature type="compositionally biased region" description="Basic and acidic residues" evidence="1">
    <location>
        <begin position="126"/>
        <end position="137"/>
    </location>
</feature>
<organism evidence="2 3">
    <name type="scientific">Arthrobacter ginsengisoli</name>
    <dbReference type="NCBI Taxonomy" id="1356565"/>
    <lineage>
        <taxon>Bacteria</taxon>
        <taxon>Bacillati</taxon>
        <taxon>Actinomycetota</taxon>
        <taxon>Actinomycetes</taxon>
        <taxon>Micrococcales</taxon>
        <taxon>Micrococcaceae</taxon>
        <taxon>Arthrobacter</taxon>
    </lineage>
</organism>
<dbReference type="EMBL" id="JAVDVQ010000009">
    <property type="protein sequence ID" value="MDR7083124.1"/>
    <property type="molecule type" value="Genomic_DNA"/>
</dbReference>
<protein>
    <submittedName>
        <fullName evidence="2">Uncharacterized protein</fullName>
    </submittedName>
</protein>
<feature type="compositionally biased region" description="Pro residues" evidence="1">
    <location>
        <begin position="145"/>
        <end position="156"/>
    </location>
</feature>
<keyword evidence="3" id="KW-1185">Reference proteome</keyword>
<dbReference type="Proteomes" id="UP001252243">
    <property type="component" value="Unassembled WGS sequence"/>
</dbReference>
<feature type="region of interest" description="Disordered" evidence="1">
    <location>
        <begin position="126"/>
        <end position="242"/>
    </location>
</feature>
<evidence type="ECO:0000313" key="3">
    <source>
        <dbReference type="Proteomes" id="UP001252243"/>
    </source>
</evidence>
<sequence>MTPPPGRPDPEARTTSVTPAPRFPRRPANSAPTSDSRYADPRSGCPFPQRIPGARRGTPFSGLTNSDHVHRMTRHPVARIRKRGRRPLLPHRVFRAGPRFPRRFQTAPTRILVAAVRFRSGFPAHAAERRRMEESREPLQAGEPRPGPPDDPPPGRPEPEAGTTSRTPAPRFPRLLAISAPTSDSRYADPRSGCPFPQRIPGARQGAPLSRAGELRPRPFLTRSRGNGPDRGKVAPDGIKPG</sequence>